<dbReference type="SUPFAM" id="SSF52540">
    <property type="entry name" value="P-loop containing nucleoside triphosphate hydrolases"/>
    <property type="match status" value="1"/>
</dbReference>
<dbReference type="Gene3D" id="3.40.50.300">
    <property type="entry name" value="P-loop containing nucleotide triphosphate hydrolases"/>
    <property type="match status" value="1"/>
</dbReference>
<evidence type="ECO:0000313" key="3">
    <source>
        <dbReference type="EMBL" id="MEI4273686.1"/>
    </source>
</evidence>
<evidence type="ECO:0000256" key="1">
    <source>
        <dbReference type="SAM" id="MobiDB-lite"/>
    </source>
</evidence>
<feature type="compositionally biased region" description="Low complexity" evidence="1">
    <location>
        <begin position="243"/>
        <end position="266"/>
    </location>
</feature>
<dbReference type="Pfam" id="PF01656">
    <property type="entry name" value="CbiA"/>
    <property type="match status" value="1"/>
</dbReference>
<feature type="compositionally biased region" description="Low complexity" evidence="1">
    <location>
        <begin position="1"/>
        <end position="15"/>
    </location>
</feature>
<dbReference type="Proteomes" id="UP001361570">
    <property type="component" value="Unassembled WGS sequence"/>
</dbReference>
<proteinExistence type="predicted"/>
<comment type="caution">
    <text evidence="3">The sequence shown here is derived from an EMBL/GenBank/DDBJ whole genome shotgun (WGS) entry which is preliminary data.</text>
</comment>
<feature type="compositionally biased region" description="Basic and acidic residues" evidence="1">
    <location>
        <begin position="22"/>
        <end position="32"/>
    </location>
</feature>
<dbReference type="InterPro" id="IPR050625">
    <property type="entry name" value="ParA/MinD_ATPase"/>
</dbReference>
<accession>A0ABU8DXY2</accession>
<dbReference type="InterPro" id="IPR027417">
    <property type="entry name" value="P-loop_NTPase"/>
</dbReference>
<feature type="region of interest" description="Disordered" evidence="1">
    <location>
        <begin position="1"/>
        <end position="285"/>
    </location>
</feature>
<evidence type="ECO:0000259" key="2">
    <source>
        <dbReference type="Pfam" id="PF01656"/>
    </source>
</evidence>
<dbReference type="PANTHER" id="PTHR43384:SF14">
    <property type="entry name" value="ESX-1 SECRETION-ASSOCIATED PROTEIN ESPI"/>
    <property type="match status" value="1"/>
</dbReference>
<feature type="compositionally biased region" description="Low complexity" evidence="1">
    <location>
        <begin position="142"/>
        <end position="152"/>
    </location>
</feature>
<feature type="compositionally biased region" description="Low complexity" evidence="1">
    <location>
        <begin position="273"/>
        <end position="283"/>
    </location>
</feature>
<dbReference type="EMBL" id="JBAPLU010000024">
    <property type="protein sequence ID" value="MEI4273686.1"/>
    <property type="molecule type" value="Genomic_DNA"/>
</dbReference>
<sequence length="581" mass="61474">MSSEQSSGESSDGSSPVETPSEEARRRTDGDRWQASLDSWSTSSDAATPQRPDSGTQEIRLDQPVGTPAGGGTPPWSAGATSWEGTAQQPSTTDDRSWEQQSRDQIAAWQQPPSWQQDADAQRSEDAPAPSGRPADQPVGQPAPWDAAPDPARSTPATPSTWDQQAQQAWPQAEPQRAWEPPPGARPWEQQSEPGRHGHPGAEQGGPSAPQQSTPPQSAPQQSAPEAPGQQWGQSPSGGWGSQGSSSWTPGPQHASQQPTHQQPTAQQPPPSLTSQSLLRQTAEAPTRGWRRFLHKASGGTVNPGLSQAELEHRALVQRVTTPVRGSNRIAVVSLKGGIGKTTTTCCLGLTLAHHRGDRVVAVDANPDAGTLAERLTNVTDVTVRDLLAAKDRVRSFTDVSAFTSLAGRLQVLASDQDPALSEAFSEEEYTTVADILARYFNLILTDSGTGLLHSAMSGTLAIADSLVVVGAPSVDGASRASKTLDWLIAHGHEELVARSVAVISSVRPNTGDVDMGMVRDHFAARCRAVVEIPYDAHLVTGGLIDLDRVGAPARKAYLELAAHVADGFALPPLQRASAQA</sequence>
<organism evidence="3 4">
    <name type="scientific">Klenkia sesuvii</name>
    <dbReference type="NCBI Taxonomy" id="3103137"/>
    <lineage>
        <taxon>Bacteria</taxon>
        <taxon>Bacillati</taxon>
        <taxon>Actinomycetota</taxon>
        <taxon>Actinomycetes</taxon>
        <taxon>Geodermatophilales</taxon>
        <taxon>Geodermatophilaceae</taxon>
        <taxon>Klenkia</taxon>
    </lineage>
</organism>
<gene>
    <name evidence="3" type="ORF">TEK04_18350</name>
</gene>
<protein>
    <submittedName>
        <fullName evidence="3">AAA family ATPase</fullName>
    </submittedName>
</protein>
<keyword evidence="4" id="KW-1185">Reference proteome</keyword>
<feature type="compositionally biased region" description="Polar residues" evidence="1">
    <location>
        <begin position="36"/>
        <end position="57"/>
    </location>
</feature>
<reference evidence="3 4" key="1">
    <citation type="submission" date="2024-03" db="EMBL/GenBank/DDBJ databases">
        <title>Draft genome sequence of Klenkia sp. LSe6-5.</title>
        <authorList>
            <person name="Duangmal K."/>
            <person name="Chantavorakit T."/>
        </authorList>
    </citation>
    <scope>NUCLEOTIDE SEQUENCE [LARGE SCALE GENOMIC DNA]</scope>
    <source>
        <strain evidence="3 4">LSe6-5</strain>
    </source>
</reference>
<feature type="compositionally biased region" description="Low complexity" evidence="1">
    <location>
        <begin position="205"/>
        <end position="235"/>
    </location>
</feature>
<dbReference type="RefSeq" id="WP_336405802.1">
    <property type="nucleotide sequence ID" value="NZ_JBAPLU010000024.1"/>
</dbReference>
<name>A0ABU8DXY2_9ACTN</name>
<feature type="compositionally biased region" description="Polar residues" evidence="1">
    <location>
        <begin position="83"/>
        <end position="92"/>
    </location>
</feature>
<feature type="compositionally biased region" description="Low complexity" evidence="1">
    <location>
        <begin position="164"/>
        <end position="179"/>
    </location>
</feature>
<evidence type="ECO:0000313" key="4">
    <source>
        <dbReference type="Proteomes" id="UP001361570"/>
    </source>
</evidence>
<dbReference type="InterPro" id="IPR002586">
    <property type="entry name" value="CobQ/CobB/MinD/ParA_Nub-bd_dom"/>
</dbReference>
<feature type="domain" description="CobQ/CobB/MinD/ParA nucleotide binding" evidence="2">
    <location>
        <begin position="330"/>
        <end position="537"/>
    </location>
</feature>
<feature type="compositionally biased region" description="Basic and acidic residues" evidence="1">
    <location>
        <begin position="93"/>
        <end position="102"/>
    </location>
</feature>
<dbReference type="PANTHER" id="PTHR43384">
    <property type="entry name" value="SEPTUM SITE-DETERMINING PROTEIN MIND HOMOLOG, CHLOROPLASTIC-RELATED"/>
    <property type="match status" value="1"/>
</dbReference>